<sequence length="61" mass="6546">MSCPRRPAERDERAYSLAATQAGRAALADITLAVQTHDARISRLLSAADKRQLIGLLGQLG</sequence>
<reference evidence="1 2" key="1">
    <citation type="submission" date="2020-04" db="EMBL/GenBank/DDBJ databases">
        <authorList>
            <person name="De Canck E."/>
        </authorList>
    </citation>
    <scope>NUCLEOTIDE SEQUENCE [LARGE SCALE GENOMIC DNA]</scope>
    <source>
        <strain evidence="1 2">LMG 3431</strain>
    </source>
</reference>
<dbReference type="Proteomes" id="UP000494108">
    <property type="component" value="Unassembled WGS sequence"/>
</dbReference>
<name>A0A6S6ZHJ7_9BURK</name>
<evidence type="ECO:0008006" key="3">
    <source>
        <dbReference type="Google" id="ProtNLM"/>
    </source>
</evidence>
<evidence type="ECO:0000313" key="1">
    <source>
        <dbReference type="EMBL" id="CAB3679250.1"/>
    </source>
</evidence>
<dbReference type="AlphaFoldDB" id="A0A6S6ZHJ7"/>
<dbReference type="RefSeq" id="WP_246288343.1">
    <property type="nucleotide sequence ID" value="NZ_CADIJX010000005.1"/>
</dbReference>
<organism evidence="1 2">
    <name type="scientific">Achromobacter pestifer</name>
    <dbReference type="NCBI Taxonomy" id="1353889"/>
    <lineage>
        <taxon>Bacteria</taxon>
        <taxon>Pseudomonadati</taxon>
        <taxon>Pseudomonadota</taxon>
        <taxon>Betaproteobacteria</taxon>
        <taxon>Burkholderiales</taxon>
        <taxon>Alcaligenaceae</taxon>
        <taxon>Achromobacter</taxon>
    </lineage>
</organism>
<dbReference type="SUPFAM" id="SSF46785">
    <property type="entry name" value="Winged helix' DNA-binding domain"/>
    <property type="match status" value="1"/>
</dbReference>
<dbReference type="InterPro" id="IPR036388">
    <property type="entry name" value="WH-like_DNA-bd_sf"/>
</dbReference>
<proteinExistence type="predicted"/>
<dbReference type="InterPro" id="IPR036390">
    <property type="entry name" value="WH_DNA-bd_sf"/>
</dbReference>
<accession>A0A6S6ZHJ7</accession>
<gene>
    <name evidence="1" type="ORF">LMG3431_04274</name>
</gene>
<dbReference type="EMBL" id="CADIJX010000005">
    <property type="protein sequence ID" value="CAB3679250.1"/>
    <property type="molecule type" value="Genomic_DNA"/>
</dbReference>
<evidence type="ECO:0000313" key="2">
    <source>
        <dbReference type="Proteomes" id="UP000494108"/>
    </source>
</evidence>
<protein>
    <recommendedName>
        <fullName evidence="3">HTH marR-type domain-containing protein</fullName>
    </recommendedName>
</protein>
<keyword evidence="2" id="KW-1185">Reference proteome</keyword>
<dbReference type="Gene3D" id="1.10.10.10">
    <property type="entry name" value="Winged helix-like DNA-binding domain superfamily/Winged helix DNA-binding domain"/>
    <property type="match status" value="1"/>
</dbReference>